<proteinExistence type="predicted"/>
<organism evidence="1 2">
    <name type="scientific">Hygrophoropsis aurantiaca</name>
    <dbReference type="NCBI Taxonomy" id="72124"/>
    <lineage>
        <taxon>Eukaryota</taxon>
        <taxon>Fungi</taxon>
        <taxon>Dikarya</taxon>
        <taxon>Basidiomycota</taxon>
        <taxon>Agaricomycotina</taxon>
        <taxon>Agaricomycetes</taxon>
        <taxon>Agaricomycetidae</taxon>
        <taxon>Boletales</taxon>
        <taxon>Coniophorineae</taxon>
        <taxon>Hygrophoropsidaceae</taxon>
        <taxon>Hygrophoropsis</taxon>
    </lineage>
</organism>
<name>A0ACB8AAD4_9AGAM</name>
<sequence length="128" mass="14703">MAPPDVSLFPHATGKAAELVAQHESPQEIAFWSGWFCPFNQRVWIALKERGIPYQYKEIKGPYFSGEEFSLVDVAIAPYIARERIITEHREFKSSKDKEKYQPIYGRYLRDEAQSEAAKATRAGRPLP</sequence>
<dbReference type="Proteomes" id="UP000790377">
    <property type="component" value="Unassembled WGS sequence"/>
</dbReference>
<comment type="caution">
    <text evidence="1">The sequence shown here is derived from an EMBL/GenBank/DDBJ whole genome shotgun (WGS) entry which is preliminary data.</text>
</comment>
<reference evidence="1" key="1">
    <citation type="journal article" date="2021" name="New Phytol.">
        <title>Evolutionary innovations through gain and loss of genes in the ectomycorrhizal Boletales.</title>
        <authorList>
            <person name="Wu G."/>
            <person name="Miyauchi S."/>
            <person name="Morin E."/>
            <person name="Kuo A."/>
            <person name="Drula E."/>
            <person name="Varga T."/>
            <person name="Kohler A."/>
            <person name="Feng B."/>
            <person name="Cao Y."/>
            <person name="Lipzen A."/>
            <person name="Daum C."/>
            <person name="Hundley H."/>
            <person name="Pangilinan J."/>
            <person name="Johnson J."/>
            <person name="Barry K."/>
            <person name="LaButti K."/>
            <person name="Ng V."/>
            <person name="Ahrendt S."/>
            <person name="Min B."/>
            <person name="Choi I.G."/>
            <person name="Park H."/>
            <person name="Plett J.M."/>
            <person name="Magnuson J."/>
            <person name="Spatafora J.W."/>
            <person name="Nagy L.G."/>
            <person name="Henrissat B."/>
            <person name="Grigoriev I.V."/>
            <person name="Yang Z.L."/>
            <person name="Xu J."/>
            <person name="Martin F.M."/>
        </authorList>
    </citation>
    <scope>NUCLEOTIDE SEQUENCE</scope>
    <source>
        <strain evidence="1">ATCC 28755</strain>
    </source>
</reference>
<protein>
    <submittedName>
        <fullName evidence="1">Uncharacterized protein</fullName>
    </submittedName>
</protein>
<evidence type="ECO:0000313" key="2">
    <source>
        <dbReference type="Proteomes" id="UP000790377"/>
    </source>
</evidence>
<keyword evidence="2" id="KW-1185">Reference proteome</keyword>
<gene>
    <name evidence="1" type="ORF">BJ138DRAFT_1102176</name>
</gene>
<accession>A0ACB8AAD4</accession>
<evidence type="ECO:0000313" key="1">
    <source>
        <dbReference type="EMBL" id="KAH7910027.1"/>
    </source>
</evidence>
<dbReference type="EMBL" id="MU267730">
    <property type="protein sequence ID" value="KAH7910027.1"/>
    <property type="molecule type" value="Genomic_DNA"/>
</dbReference>